<keyword evidence="2" id="KW-1003">Cell membrane</keyword>
<comment type="caution">
    <text evidence="9">The sequence shown here is derived from an EMBL/GenBank/DDBJ whole genome shotgun (WGS) entry which is preliminary data.</text>
</comment>
<feature type="domain" description="DUF4131" evidence="8">
    <location>
        <begin position="33"/>
        <end position="184"/>
    </location>
</feature>
<dbReference type="NCBIfam" id="TIGR00360">
    <property type="entry name" value="ComEC_N-term"/>
    <property type="match status" value="1"/>
</dbReference>
<evidence type="ECO:0000313" key="10">
    <source>
        <dbReference type="Proteomes" id="UP000029556"/>
    </source>
</evidence>
<protein>
    <submittedName>
        <fullName evidence="9">Competence protein ComEC</fullName>
    </submittedName>
</protein>
<dbReference type="InterPro" id="IPR052159">
    <property type="entry name" value="Competence_DNA_uptake"/>
</dbReference>
<reference evidence="9 10" key="1">
    <citation type="submission" date="2014-07" db="EMBL/GenBank/DDBJ databases">
        <authorList>
            <person name="McCorrison J."/>
            <person name="Sanka R."/>
            <person name="Torralba M."/>
            <person name="Gillis M."/>
            <person name="Haft D.H."/>
            <person name="Methe B."/>
            <person name="Sutton G."/>
            <person name="Nelson K.E."/>
        </authorList>
    </citation>
    <scope>NUCLEOTIDE SEQUENCE [LARGE SCALE GENOMIC DNA]</scope>
    <source>
        <strain evidence="9 10">DNF00853</strain>
    </source>
</reference>
<evidence type="ECO:0000256" key="2">
    <source>
        <dbReference type="ARBA" id="ARBA00022475"/>
    </source>
</evidence>
<dbReference type="InterPro" id="IPR025405">
    <property type="entry name" value="DUF4131"/>
</dbReference>
<evidence type="ECO:0000259" key="8">
    <source>
        <dbReference type="Pfam" id="PF13567"/>
    </source>
</evidence>
<dbReference type="AlphaFoldDB" id="A0A096AUN5"/>
<comment type="subcellular location">
    <subcellularLocation>
        <location evidence="1">Cell membrane</location>
        <topology evidence="1">Multi-pass membrane protein</topology>
    </subcellularLocation>
</comment>
<evidence type="ECO:0000256" key="4">
    <source>
        <dbReference type="ARBA" id="ARBA00022989"/>
    </source>
</evidence>
<feature type="domain" description="ComEC/Rec2-related protein" evidence="7">
    <location>
        <begin position="233"/>
        <end position="500"/>
    </location>
</feature>
<feature type="transmembrane region" description="Helical" evidence="6">
    <location>
        <begin position="284"/>
        <end position="300"/>
    </location>
</feature>
<dbReference type="RefSeq" id="WP_036873561.1">
    <property type="nucleotide sequence ID" value="NZ_JRNN01000072.1"/>
</dbReference>
<evidence type="ECO:0000256" key="6">
    <source>
        <dbReference type="SAM" id="Phobius"/>
    </source>
</evidence>
<proteinExistence type="predicted"/>
<name>A0A096AUN5_9BACT</name>
<keyword evidence="3 6" id="KW-0812">Transmembrane</keyword>
<sequence length="514" mass="58095">MKARDWLQLYPLFRVALALIAGLVAGDSFGFLVPTWLWLVIVSSALLIALASYRWKTAQGVAILFTVMCFGFLLMTMQKNRLTVPIPEEEYVSEAVVMTTPMVRGKVVQCDLYVLSGPLSNQKVRASILRDTVERRYEALKVGDGVRFRSAFQPIRNYPSARHFNYQRWMAIRGYRAQTFIYHRDWAQCQLDLTGMPRFERLRLKAQKVREKLLSYYATHGFDDQDYAVLAAMTLGEKSFLSKQTKEIFSISGASHVLALSGLHLSIIYGLLVLLLGGRGLRRVFSLAFVVLTVWVYVFLTGMSSSVMRSAIMLTVYSLVSLLNRDKMSLNALSLTAIVMLLLHPLSLWDVGFQLSFMAVAAILLLYQPIERWMPEAILVRSAVMGKLWGMMAVSLAAQLGTAPLVAYYFGRFSCYFLLTNLLAIPLTVLILYTSSLLFALSFAPFLQNVVAVALTWMTRVLNHYLVLLASWPGASVEGIHINLWQLALMYVIIVCVCWVASYLRQAYVRSRIM</sequence>
<keyword evidence="5 6" id="KW-0472">Membrane</keyword>
<feature type="transmembrane region" description="Helical" evidence="6">
    <location>
        <begin position="257"/>
        <end position="277"/>
    </location>
</feature>
<dbReference type="PANTHER" id="PTHR30619">
    <property type="entry name" value="DNA INTERNALIZATION/COMPETENCE PROTEIN COMEC/REC2"/>
    <property type="match status" value="1"/>
</dbReference>
<dbReference type="EMBL" id="JRNN01000072">
    <property type="protein sequence ID" value="KGF34277.1"/>
    <property type="molecule type" value="Genomic_DNA"/>
</dbReference>
<feature type="transmembrane region" description="Helical" evidence="6">
    <location>
        <begin position="416"/>
        <end position="443"/>
    </location>
</feature>
<dbReference type="PANTHER" id="PTHR30619:SF1">
    <property type="entry name" value="RECOMBINATION PROTEIN 2"/>
    <property type="match status" value="1"/>
</dbReference>
<evidence type="ECO:0000256" key="3">
    <source>
        <dbReference type="ARBA" id="ARBA00022692"/>
    </source>
</evidence>
<evidence type="ECO:0000259" key="7">
    <source>
        <dbReference type="Pfam" id="PF03772"/>
    </source>
</evidence>
<feature type="transmembrane region" description="Helical" evidence="6">
    <location>
        <begin position="330"/>
        <end position="346"/>
    </location>
</feature>
<feature type="transmembrane region" description="Helical" evidence="6">
    <location>
        <begin position="306"/>
        <end position="323"/>
    </location>
</feature>
<evidence type="ECO:0000256" key="5">
    <source>
        <dbReference type="ARBA" id="ARBA00023136"/>
    </source>
</evidence>
<accession>A0A096AUN5</accession>
<keyword evidence="4 6" id="KW-1133">Transmembrane helix</keyword>
<dbReference type="GO" id="GO:0005886">
    <property type="term" value="C:plasma membrane"/>
    <property type="evidence" value="ECO:0007669"/>
    <property type="project" value="UniProtKB-SubCell"/>
</dbReference>
<feature type="transmembrane region" description="Helical" evidence="6">
    <location>
        <begin position="60"/>
        <end position="77"/>
    </location>
</feature>
<dbReference type="Proteomes" id="UP000029556">
    <property type="component" value="Unassembled WGS sequence"/>
</dbReference>
<feature type="transmembrane region" description="Helical" evidence="6">
    <location>
        <begin position="12"/>
        <end position="30"/>
    </location>
</feature>
<dbReference type="InterPro" id="IPR004477">
    <property type="entry name" value="ComEC_N"/>
</dbReference>
<feature type="transmembrane region" description="Helical" evidence="6">
    <location>
        <begin position="484"/>
        <end position="504"/>
    </location>
</feature>
<evidence type="ECO:0000313" key="9">
    <source>
        <dbReference type="EMBL" id="KGF34277.1"/>
    </source>
</evidence>
<dbReference type="Pfam" id="PF03772">
    <property type="entry name" value="Competence"/>
    <property type="match status" value="1"/>
</dbReference>
<organism evidence="9 10">
    <name type="scientific">Hoylesella buccalis DNF00853</name>
    <dbReference type="NCBI Taxonomy" id="1401074"/>
    <lineage>
        <taxon>Bacteria</taxon>
        <taxon>Pseudomonadati</taxon>
        <taxon>Bacteroidota</taxon>
        <taxon>Bacteroidia</taxon>
        <taxon>Bacteroidales</taxon>
        <taxon>Prevotellaceae</taxon>
        <taxon>Hoylesella</taxon>
    </lineage>
</organism>
<feature type="transmembrane region" description="Helical" evidence="6">
    <location>
        <begin position="388"/>
        <end position="410"/>
    </location>
</feature>
<gene>
    <name evidence="9" type="ORF">HMPREF2137_08670</name>
</gene>
<evidence type="ECO:0000256" key="1">
    <source>
        <dbReference type="ARBA" id="ARBA00004651"/>
    </source>
</evidence>
<dbReference type="Pfam" id="PF13567">
    <property type="entry name" value="DUF4131"/>
    <property type="match status" value="1"/>
</dbReference>
<feature type="transmembrane region" description="Helical" evidence="6">
    <location>
        <begin position="36"/>
        <end position="53"/>
    </location>
</feature>
<dbReference type="OrthoDB" id="9761531at2"/>